<evidence type="ECO:0000313" key="4">
    <source>
        <dbReference type="EMBL" id="CZR63215.1"/>
    </source>
</evidence>
<dbReference type="SMART" id="SM00212">
    <property type="entry name" value="UBCc"/>
    <property type="match status" value="1"/>
</dbReference>
<dbReference type="EMBL" id="FJOG01000023">
    <property type="protein sequence ID" value="CZR63215.1"/>
    <property type="molecule type" value="Genomic_DNA"/>
</dbReference>
<dbReference type="STRING" id="576137.A0A1L7XDW3"/>
<protein>
    <recommendedName>
        <fullName evidence="3">UBC core domain-containing protein</fullName>
    </recommendedName>
</protein>
<feature type="domain" description="UBC core" evidence="3">
    <location>
        <begin position="4"/>
        <end position="149"/>
    </location>
</feature>
<dbReference type="PROSITE" id="PS50007">
    <property type="entry name" value="PIPLC_X_DOMAIN"/>
    <property type="match status" value="1"/>
</dbReference>
<dbReference type="Pfam" id="PF00179">
    <property type="entry name" value="UQ_con"/>
    <property type="match status" value="1"/>
</dbReference>
<organism evidence="4 5">
    <name type="scientific">Phialocephala subalpina</name>
    <dbReference type="NCBI Taxonomy" id="576137"/>
    <lineage>
        <taxon>Eukaryota</taxon>
        <taxon>Fungi</taxon>
        <taxon>Dikarya</taxon>
        <taxon>Ascomycota</taxon>
        <taxon>Pezizomycotina</taxon>
        <taxon>Leotiomycetes</taxon>
        <taxon>Helotiales</taxon>
        <taxon>Mollisiaceae</taxon>
        <taxon>Phialocephala</taxon>
        <taxon>Phialocephala fortinii species complex</taxon>
    </lineage>
</organism>
<evidence type="ECO:0000256" key="2">
    <source>
        <dbReference type="SAM" id="MobiDB-lite"/>
    </source>
</evidence>
<feature type="compositionally biased region" description="Polar residues" evidence="2">
    <location>
        <begin position="199"/>
        <end position="224"/>
    </location>
</feature>
<evidence type="ECO:0000313" key="5">
    <source>
        <dbReference type="Proteomes" id="UP000184330"/>
    </source>
</evidence>
<keyword evidence="1" id="KW-0833">Ubl conjugation pathway</keyword>
<name>A0A1L7XDW3_9HELO</name>
<reference evidence="4 5" key="1">
    <citation type="submission" date="2016-03" db="EMBL/GenBank/DDBJ databases">
        <authorList>
            <person name="Ploux O."/>
        </authorList>
    </citation>
    <scope>NUCLEOTIDE SEQUENCE [LARGE SCALE GENOMIC DNA]</scope>
    <source>
        <strain evidence="4 5">UAMH 11012</strain>
    </source>
</reference>
<dbReference type="InterPro" id="IPR016135">
    <property type="entry name" value="UBQ-conjugating_enzyme/RWD"/>
</dbReference>
<dbReference type="InterPro" id="IPR000608">
    <property type="entry name" value="UBC"/>
</dbReference>
<keyword evidence="5" id="KW-1185">Reference proteome</keyword>
<dbReference type="SUPFAM" id="SSF54495">
    <property type="entry name" value="UBC-like"/>
    <property type="match status" value="1"/>
</dbReference>
<evidence type="ECO:0000259" key="3">
    <source>
        <dbReference type="PROSITE" id="PS50127"/>
    </source>
</evidence>
<feature type="compositionally biased region" description="Polar residues" evidence="2">
    <location>
        <begin position="178"/>
        <end position="192"/>
    </location>
</feature>
<feature type="compositionally biased region" description="Gly residues" evidence="2">
    <location>
        <begin position="657"/>
        <end position="671"/>
    </location>
</feature>
<dbReference type="InterPro" id="IPR050113">
    <property type="entry name" value="Ub_conjugating_enzyme"/>
</dbReference>
<evidence type="ECO:0000256" key="1">
    <source>
        <dbReference type="ARBA" id="ARBA00022786"/>
    </source>
</evidence>
<proteinExistence type="predicted"/>
<dbReference type="Gene3D" id="3.10.110.10">
    <property type="entry name" value="Ubiquitin Conjugating Enzyme"/>
    <property type="match status" value="1"/>
</dbReference>
<dbReference type="OrthoDB" id="109543at2759"/>
<dbReference type="AlphaFoldDB" id="A0A1L7XDW3"/>
<feature type="region of interest" description="Disordered" evidence="2">
    <location>
        <begin position="657"/>
        <end position="680"/>
    </location>
</feature>
<dbReference type="PANTHER" id="PTHR24067">
    <property type="entry name" value="UBIQUITIN-CONJUGATING ENZYME E2"/>
    <property type="match status" value="1"/>
</dbReference>
<feature type="region of interest" description="Disordered" evidence="2">
    <location>
        <begin position="157"/>
        <end position="224"/>
    </location>
</feature>
<dbReference type="PROSITE" id="PS50127">
    <property type="entry name" value="UBC_2"/>
    <property type="match status" value="1"/>
</dbReference>
<dbReference type="Proteomes" id="UP000184330">
    <property type="component" value="Unassembled WGS sequence"/>
</dbReference>
<sequence>MATNLKQRLLQDIAELHTKPYPNITLHVNDEDIAEACLVLKPEGYGTMHLTVEFPSNYPLQAPRVRMDSDVSHPNIFGDYICASILNTTEGWTPAYTLKGIAIQLLSFFGSKKIEQSGGGYSVDLDRYRTIHSYTIDPYICTKCRYGIGNTISGLSLARSPPPTQSLPLISGEGSEANWPSPQQATQLLQQSPKRRKSNQSTPIPVQPSRISTPNPAPTGTTKNIVNMKLPNEIILLICERLETEDLVMFAKAWAKVGPVISQYDVFRTRELQCFCFKKDYMSTKLGVGINIEKRGRIGTIESEFDLLSWEGFQNHRIRRSVQGVSFTNWLPLPISHGHWRRVKGDVNTFLRQISDAATIGPVKPEKVIYSFMNDVVVKLNEQTDRPTIRQPFYPYEETPQSTLTHASEKAIESYFHLFHLLLCMATDDLQIGQNADNLLRAFAGGANSKTDCPNLGHLLVASLISSIEMSEAMMKSIIKETVTRNVVWMLDLKGAGMAELSYMEPSKISEYRLQKTFDASKTSYRLLMFLNLFRRTAVGSPRKPLAKLRDEAFERHGAPPRGSAKGLADSIKRIHEVKNFPQFLTVMGIGKMSADWFTNFLRECVQASIDKGYSRMPITQGQALYLRQMKEPEVEANDYLYPTEVNKERISFFPGKGNGGGGRVGNGGYRGRGRGRGRY</sequence>
<accession>A0A1L7XDW3</accession>
<gene>
    <name evidence="4" type="ORF">PAC_13112</name>
</gene>
<dbReference type="CDD" id="cd09917">
    <property type="entry name" value="F-box_SF"/>
    <property type="match status" value="1"/>
</dbReference>